<organism evidence="6 7">
    <name type="scientific">Gillisia limnaea (strain DSM 15749 / LMG 21470 / R-8282)</name>
    <dbReference type="NCBI Taxonomy" id="865937"/>
    <lineage>
        <taxon>Bacteria</taxon>
        <taxon>Pseudomonadati</taxon>
        <taxon>Bacteroidota</taxon>
        <taxon>Flavobacteriia</taxon>
        <taxon>Flavobacteriales</taxon>
        <taxon>Flavobacteriaceae</taxon>
        <taxon>Gillisia</taxon>
    </lineage>
</organism>
<dbReference type="InterPro" id="IPR029000">
    <property type="entry name" value="Cyclophilin-like_dom_sf"/>
</dbReference>
<dbReference type="PANTHER" id="PTHR34698">
    <property type="entry name" value="5-OXOPROLINASE SUBUNIT B"/>
    <property type="match status" value="1"/>
</dbReference>
<dbReference type="PANTHER" id="PTHR34698:SF2">
    <property type="entry name" value="5-OXOPROLINASE SUBUNIT B"/>
    <property type="match status" value="1"/>
</dbReference>
<accession>H2BRL4</accession>
<dbReference type="STRING" id="865937.Gilli_0617"/>
<dbReference type="HOGENOM" id="CLU_020207_1_0_10"/>
<dbReference type="SUPFAM" id="SSF160467">
    <property type="entry name" value="PH0987 N-terminal domain-like"/>
    <property type="match status" value="1"/>
</dbReference>
<reference evidence="7" key="1">
    <citation type="journal article" date="2012" name="Stand. Genomic Sci.">
        <title>Genome sequence of the Antarctic rhodopsins-containing flavobacterium Gillisia limnaea type strain (R-8282(T)).</title>
        <authorList>
            <person name="Riedel T."/>
            <person name="Held B."/>
            <person name="Nolan M."/>
            <person name="Lucas S."/>
            <person name="Lapidus A."/>
            <person name="Tice H."/>
            <person name="Del Rio T.G."/>
            <person name="Cheng J.F."/>
            <person name="Han C."/>
            <person name="Tapia R."/>
            <person name="Goodwin L.A."/>
            <person name="Pitluck S."/>
            <person name="Liolios K."/>
            <person name="Mavromatis K."/>
            <person name="Pagani I."/>
            <person name="Ivanova N."/>
            <person name="Mikhailova N."/>
            <person name="Pati A."/>
            <person name="Chen A."/>
            <person name="Palaniappan K."/>
            <person name="Land M."/>
            <person name="Rohde M."/>
            <person name="Tindall B.J."/>
            <person name="Detter J.C."/>
            <person name="Goker M."/>
            <person name="Bristow J."/>
            <person name="Eisen J.A."/>
            <person name="Markowitz V."/>
            <person name="Hugenholtz P."/>
            <person name="Kyrpides N.C."/>
            <person name="Klenk H.P."/>
            <person name="Woyke T."/>
        </authorList>
    </citation>
    <scope>NUCLEOTIDE SEQUENCE [LARGE SCALE GENOMIC DNA]</scope>
    <source>
        <strain evidence="7">DSM 15749 / LMG 21470 / R-8282</strain>
    </source>
</reference>
<dbReference type="GO" id="GO:0016787">
    <property type="term" value="F:hydrolase activity"/>
    <property type="evidence" value="ECO:0007669"/>
    <property type="project" value="UniProtKB-KW"/>
</dbReference>
<evidence type="ECO:0000313" key="6">
    <source>
        <dbReference type="EMBL" id="EHQ01329.1"/>
    </source>
</evidence>
<keyword evidence="3" id="KW-0067">ATP-binding</keyword>
<feature type="transmembrane region" description="Helical" evidence="4">
    <location>
        <begin position="130"/>
        <end position="151"/>
    </location>
</feature>
<dbReference type="InterPro" id="IPR003833">
    <property type="entry name" value="CT_C_D"/>
</dbReference>
<dbReference type="AlphaFoldDB" id="H2BRL4"/>
<dbReference type="eggNOG" id="COG2049">
    <property type="taxonomic scope" value="Bacteria"/>
</dbReference>
<dbReference type="GO" id="GO:0005524">
    <property type="term" value="F:ATP binding"/>
    <property type="evidence" value="ECO:0007669"/>
    <property type="project" value="UniProtKB-KW"/>
</dbReference>
<dbReference type="SMART" id="SM00796">
    <property type="entry name" value="AHS1"/>
    <property type="match status" value="1"/>
</dbReference>
<dbReference type="Gene3D" id="3.30.1360.40">
    <property type="match status" value="1"/>
</dbReference>
<sequence length="244" mass="28232">MKKEFPEVKVMGEWAILIEFEPEINEKLLEKILFFKTVIEEYYIELKVEVINTYNSLLIYYNSDIEDVYSEVLIVKELVYTTNIPKKVNSLIYHIPVCYDLDFGLDLEYLANQKKCSVLKIIHLHTQPVYTVYFIGFLPGFLYLGGLDKALQISRKEQPRMKVEKGAVGIGENQTGIYPKSSPGGWQIIGNSPVDFFDKNTEPPCELLAGDKVKFYSISRKEFDEISEEISLGNFHLKKENYEV</sequence>
<evidence type="ECO:0000259" key="5">
    <source>
        <dbReference type="SMART" id="SM00796"/>
    </source>
</evidence>
<keyword evidence="2" id="KW-0378">Hydrolase</keyword>
<keyword evidence="4" id="KW-1133">Transmembrane helix</keyword>
<dbReference type="RefSeq" id="WP_006987653.1">
    <property type="nucleotide sequence ID" value="NZ_JH594606.1"/>
</dbReference>
<dbReference type="Proteomes" id="UP000003844">
    <property type="component" value="Unassembled WGS sequence"/>
</dbReference>
<keyword evidence="7" id="KW-1185">Reference proteome</keyword>
<dbReference type="SUPFAM" id="SSF50891">
    <property type="entry name" value="Cyclophilin-like"/>
    <property type="match status" value="1"/>
</dbReference>
<feature type="domain" description="Carboxyltransferase" evidence="5">
    <location>
        <begin position="6"/>
        <end position="207"/>
    </location>
</feature>
<keyword evidence="4" id="KW-0812">Transmembrane</keyword>
<dbReference type="NCBIfam" id="TIGR00370">
    <property type="entry name" value="5-oxoprolinase subunit PxpB"/>
    <property type="match status" value="1"/>
</dbReference>
<dbReference type="Pfam" id="PF02682">
    <property type="entry name" value="CT_C_D"/>
    <property type="match status" value="1"/>
</dbReference>
<dbReference type="InterPro" id="IPR010016">
    <property type="entry name" value="PxpB"/>
</dbReference>
<name>H2BRL4_GILLR</name>
<dbReference type="OrthoDB" id="9778567at2"/>
<evidence type="ECO:0000256" key="3">
    <source>
        <dbReference type="ARBA" id="ARBA00022840"/>
    </source>
</evidence>
<proteinExistence type="predicted"/>
<evidence type="ECO:0000256" key="4">
    <source>
        <dbReference type="SAM" id="Phobius"/>
    </source>
</evidence>
<keyword evidence="4" id="KW-0472">Membrane</keyword>
<dbReference type="Gene3D" id="2.40.100.10">
    <property type="entry name" value="Cyclophilin-like"/>
    <property type="match status" value="1"/>
</dbReference>
<evidence type="ECO:0000313" key="7">
    <source>
        <dbReference type="Proteomes" id="UP000003844"/>
    </source>
</evidence>
<keyword evidence="1" id="KW-0547">Nucleotide-binding</keyword>
<evidence type="ECO:0000256" key="1">
    <source>
        <dbReference type="ARBA" id="ARBA00022741"/>
    </source>
</evidence>
<evidence type="ECO:0000256" key="2">
    <source>
        <dbReference type="ARBA" id="ARBA00022801"/>
    </source>
</evidence>
<gene>
    <name evidence="6" type="ORF">Gilli_0617</name>
</gene>
<protein>
    <recommendedName>
        <fullName evidence="5">Carboxyltransferase domain-containing protein</fullName>
    </recommendedName>
</protein>
<dbReference type="EMBL" id="JH594606">
    <property type="protein sequence ID" value="EHQ01329.1"/>
    <property type="molecule type" value="Genomic_DNA"/>
</dbReference>